<evidence type="ECO:0000256" key="6">
    <source>
        <dbReference type="ARBA" id="ARBA00022989"/>
    </source>
</evidence>
<feature type="transmembrane region" description="Helical" evidence="10">
    <location>
        <begin position="298"/>
        <end position="324"/>
    </location>
</feature>
<accession>A0A6G1SCR5</accession>
<evidence type="ECO:0000256" key="7">
    <source>
        <dbReference type="ARBA" id="ARBA00023133"/>
    </source>
</evidence>
<dbReference type="PROSITE" id="PS00943">
    <property type="entry name" value="UBIA"/>
    <property type="match status" value="1"/>
</dbReference>
<keyword evidence="8 10" id="KW-0472">Membrane</keyword>
<name>A0A6G1SCR5_9ACAR</name>
<evidence type="ECO:0000313" key="11">
    <source>
        <dbReference type="EMBL" id="MDE48011.1"/>
    </source>
</evidence>
<dbReference type="GO" id="GO:0008495">
    <property type="term" value="F:protoheme IX farnesyltransferase activity"/>
    <property type="evidence" value="ECO:0007669"/>
    <property type="project" value="InterPro"/>
</dbReference>
<evidence type="ECO:0000256" key="8">
    <source>
        <dbReference type="ARBA" id="ARBA00023136"/>
    </source>
</evidence>
<dbReference type="InterPro" id="IPR000537">
    <property type="entry name" value="UbiA_prenyltransferase"/>
</dbReference>
<evidence type="ECO:0000256" key="1">
    <source>
        <dbReference type="ARBA" id="ARBA00004141"/>
    </source>
</evidence>
<dbReference type="Pfam" id="PF01040">
    <property type="entry name" value="UbiA"/>
    <property type="match status" value="1"/>
</dbReference>
<dbReference type="HAMAP" id="MF_00154">
    <property type="entry name" value="CyoE_CtaB"/>
    <property type="match status" value="1"/>
</dbReference>
<keyword evidence="6 10" id="KW-1133">Transmembrane helix</keyword>
<dbReference type="InterPro" id="IPR044878">
    <property type="entry name" value="UbiA_sf"/>
</dbReference>
<comment type="similarity">
    <text evidence="2">Belongs to the UbiA prenyltransferase family.</text>
</comment>
<keyword evidence="5 10" id="KW-0812">Transmembrane</keyword>
<reference evidence="11" key="1">
    <citation type="submission" date="2018-10" db="EMBL/GenBank/DDBJ databases">
        <title>Transcriptome assembly of Aceria tosichella (Wheat curl mite) Type 2.</title>
        <authorList>
            <person name="Scully E.D."/>
            <person name="Geib S.M."/>
            <person name="Palmer N.A."/>
            <person name="Gupta A.K."/>
            <person name="Sarath G."/>
            <person name="Tatineni S."/>
        </authorList>
    </citation>
    <scope>NUCLEOTIDE SEQUENCE</scope>
    <source>
        <strain evidence="11">LincolnNE</strain>
    </source>
</reference>
<feature type="transmembrane region" description="Helical" evidence="10">
    <location>
        <begin position="122"/>
        <end position="144"/>
    </location>
</feature>
<dbReference type="InterPro" id="IPR006369">
    <property type="entry name" value="Protohaem_IX_farnesylTrfase"/>
</dbReference>
<evidence type="ECO:0000256" key="3">
    <source>
        <dbReference type="ARBA" id="ARBA00016335"/>
    </source>
</evidence>
<dbReference type="PANTHER" id="PTHR43448">
    <property type="entry name" value="PROTOHEME IX FARNESYLTRANSFERASE, MITOCHONDRIAL"/>
    <property type="match status" value="1"/>
</dbReference>
<protein>
    <recommendedName>
        <fullName evidence="3">Protoheme IX farnesyltransferase, mitochondrial</fullName>
    </recommendedName>
    <alternativeName>
        <fullName evidence="9">Heme O synthase</fullName>
    </alternativeName>
</protein>
<dbReference type="Gene3D" id="1.10.357.140">
    <property type="entry name" value="UbiA prenyltransferase"/>
    <property type="match status" value="1"/>
</dbReference>
<feature type="transmembrane region" description="Helical" evidence="10">
    <location>
        <begin position="344"/>
        <end position="362"/>
    </location>
</feature>
<dbReference type="GO" id="GO:0006784">
    <property type="term" value="P:heme A biosynthetic process"/>
    <property type="evidence" value="ECO:0007669"/>
    <property type="project" value="TreeGrafter"/>
</dbReference>
<evidence type="ECO:0000256" key="4">
    <source>
        <dbReference type="ARBA" id="ARBA00022679"/>
    </source>
</evidence>
<feature type="transmembrane region" description="Helical" evidence="10">
    <location>
        <begin position="156"/>
        <end position="178"/>
    </location>
</feature>
<feature type="transmembrane region" description="Helical" evidence="10">
    <location>
        <begin position="95"/>
        <end position="116"/>
    </location>
</feature>
<dbReference type="GO" id="GO:0005739">
    <property type="term" value="C:mitochondrion"/>
    <property type="evidence" value="ECO:0007669"/>
    <property type="project" value="TreeGrafter"/>
</dbReference>
<feature type="transmembrane region" description="Helical" evidence="10">
    <location>
        <begin position="184"/>
        <end position="207"/>
    </location>
</feature>
<dbReference type="PANTHER" id="PTHR43448:SF2">
    <property type="entry name" value="PROTOHEME IX FARNESYLTRANSFERASE, MITOCHONDRIAL"/>
    <property type="match status" value="1"/>
</dbReference>
<dbReference type="FunFam" id="1.10.357.140:FF:000006">
    <property type="entry name" value="Protoheme IX farnesyltransferase, mitochondrial"/>
    <property type="match status" value="1"/>
</dbReference>
<evidence type="ECO:0000256" key="5">
    <source>
        <dbReference type="ARBA" id="ARBA00022692"/>
    </source>
</evidence>
<keyword evidence="7" id="KW-0350">Heme biosynthesis</keyword>
<dbReference type="GO" id="GO:0016020">
    <property type="term" value="C:membrane"/>
    <property type="evidence" value="ECO:0007669"/>
    <property type="project" value="UniProtKB-SubCell"/>
</dbReference>
<feature type="transmembrane region" description="Helical" evidence="10">
    <location>
        <begin position="219"/>
        <end position="241"/>
    </location>
</feature>
<evidence type="ECO:0000256" key="10">
    <source>
        <dbReference type="SAM" id="Phobius"/>
    </source>
</evidence>
<comment type="subcellular location">
    <subcellularLocation>
        <location evidence="1">Membrane</location>
        <topology evidence="1">Multi-pass membrane protein</topology>
    </subcellularLocation>
</comment>
<proteinExistence type="inferred from homology"/>
<dbReference type="CDD" id="cd13957">
    <property type="entry name" value="PT_UbiA_Cox10"/>
    <property type="match status" value="1"/>
</dbReference>
<gene>
    <name evidence="11" type="primary">Cox10</name>
    <name evidence="11" type="ORF">g.20972</name>
</gene>
<dbReference type="InterPro" id="IPR030470">
    <property type="entry name" value="UbiA_prenylTrfase_CS"/>
</dbReference>
<feature type="transmembrane region" description="Helical" evidence="10">
    <location>
        <begin position="247"/>
        <end position="267"/>
    </location>
</feature>
<dbReference type="EMBL" id="GGYP01003240">
    <property type="protein sequence ID" value="MDE48011.1"/>
    <property type="molecule type" value="Transcribed_RNA"/>
</dbReference>
<organism evidence="11">
    <name type="scientific">Aceria tosichella</name>
    <name type="common">wheat curl mite</name>
    <dbReference type="NCBI Taxonomy" id="561515"/>
    <lineage>
        <taxon>Eukaryota</taxon>
        <taxon>Metazoa</taxon>
        <taxon>Ecdysozoa</taxon>
        <taxon>Arthropoda</taxon>
        <taxon>Chelicerata</taxon>
        <taxon>Arachnida</taxon>
        <taxon>Acari</taxon>
        <taxon>Acariformes</taxon>
        <taxon>Trombidiformes</taxon>
        <taxon>Prostigmata</taxon>
        <taxon>Eupodina</taxon>
        <taxon>Eriophyoidea</taxon>
        <taxon>Eriophyidae</taxon>
        <taxon>Eriophyinae</taxon>
        <taxon>Aceriini</taxon>
        <taxon>Aceria</taxon>
    </lineage>
</organism>
<keyword evidence="4 11" id="KW-0808">Transferase</keyword>
<evidence type="ECO:0000256" key="2">
    <source>
        <dbReference type="ARBA" id="ARBA00005985"/>
    </source>
</evidence>
<sequence>MMPLVGLLKCYQIGKILPLRNLLVTRKFTNYTNVRYAAATTPANKSPVTSATALNASSSSSSLDLCENDIQTASATTQNLIIDSRLKQYAKLSKIRLTGFVTSTAITGGFLASQSFVGSLPIIATAALGTFLCSSSAAALNQLLETPYDSQMRRTAIRPLVIGQVSPLETVIFALVTGLSGVSILYNFVNGLTAALGAANLVLYSFIYTPMKRSNVANTWIGSIVGAVPPLMGSTAVLGHINIESALLSLILFSWQFPHFNALSWNLRHEYARAGYRMMSVVDPDLCKRVAVRHSALLLAYSCALPIYGSTSSLFTVLALPFNLQFIRLSWRFHKEADSASSRKLFRFSLLYLPSILALLVITKSIGKSATDESDIEKNSELKSFE</sequence>
<dbReference type="AlphaFoldDB" id="A0A6G1SCR5"/>
<dbReference type="NCBIfam" id="TIGR01473">
    <property type="entry name" value="cyoE_ctaB"/>
    <property type="match status" value="1"/>
</dbReference>
<evidence type="ECO:0000256" key="9">
    <source>
        <dbReference type="ARBA" id="ARBA00030253"/>
    </source>
</evidence>